<dbReference type="InterPro" id="IPR017871">
    <property type="entry name" value="ABC_transporter-like_CS"/>
</dbReference>
<dbReference type="Pfam" id="PF00005">
    <property type="entry name" value="ABC_tran"/>
    <property type="match status" value="1"/>
</dbReference>
<dbReference type="Proteomes" id="UP001253545">
    <property type="component" value="Unassembled WGS sequence"/>
</dbReference>
<keyword evidence="3" id="KW-0547">Nucleotide-binding</keyword>
<proteinExistence type="inferred from homology"/>
<evidence type="ECO:0000256" key="2">
    <source>
        <dbReference type="ARBA" id="ARBA00022448"/>
    </source>
</evidence>
<keyword evidence="2" id="KW-0813">Transport</keyword>
<dbReference type="InterPro" id="IPR003593">
    <property type="entry name" value="AAA+_ATPase"/>
</dbReference>
<keyword evidence="4 6" id="KW-0067">ATP-binding</keyword>
<evidence type="ECO:0000313" key="6">
    <source>
        <dbReference type="EMBL" id="MDT0596358.1"/>
    </source>
</evidence>
<gene>
    <name evidence="6" type="ORF">RM552_16000</name>
</gene>
<comment type="caution">
    <text evidence="6">The sequence shown here is derived from an EMBL/GenBank/DDBJ whole genome shotgun (WGS) entry which is preliminary data.</text>
</comment>
<dbReference type="InterPro" id="IPR003439">
    <property type="entry name" value="ABC_transporter-like_ATP-bd"/>
</dbReference>
<evidence type="ECO:0000256" key="3">
    <source>
        <dbReference type="ARBA" id="ARBA00022741"/>
    </source>
</evidence>
<dbReference type="GO" id="GO:0005524">
    <property type="term" value="F:ATP binding"/>
    <property type="evidence" value="ECO:0007669"/>
    <property type="project" value="UniProtKB-KW"/>
</dbReference>
<evidence type="ECO:0000259" key="5">
    <source>
        <dbReference type="PROSITE" id="PS50893"/>
    </source>
</evidence>
<reference evidence="6 7" key="1">
    <citation type="submission" date="2023-09" db="EMBL/GenBank/DDBJ databases">
        <authorList>
            <person name="Rey-Velasco X."/>
        </authorList>
    </citation>
    <scope>NUCLEOTIDE SEQUENCE [LARGE SCALE GENOMIC DNA]</scope>
    <source>
        <strain evidence="6 7">P117</strain>
    </source>
</reference>
<dbReference type="SUPFAM" id="SSF52540">
    <property type="entry name" value="P-loop containing nucleoside triphosphate hydrolases"/>
    <property type="match status" value="1"/>
</dbReference>
<name>A0ABU2ZUN4_9ALTE</name>
<evidence type="ECO:0000256" key="4">
    <source>
        <dbReference type="ARBA" id="ARBA00022840"/>
    </source>
</evidence>
<dbReference type="InterPro" id="IPR027417">
    <property type="entry name" value="P-loop_NTPase"/>
</dbReference>
<keyword evidence="7" id="KW-1185">Reference proteome</keyword>
<dbReference type="SMART" id="SM00382">
    <property type="entry name" value="AAA"/>
    <property type="match status" value="1"/>
</dbReference>
<dbReference type="PANTHER" id="PTHR42798:SF6">
    <property type="entry name" value="CELL DIVISION ATP-BINDING PROTEIN FTSE"/>
    <property type="match status" value="1"/>
</dbReference>
<sequence length="220" mass="24390">MLSLQNISKSFQTDRIETIALSDINLHVNKGEFVSVMGPSGCGKSTLLNIMGLLDQPSSGEVSIDETPITSYKDKQITGLRSQKIGFIFQSFHLIHDLKVLDNVELPLLYRKMSAKERKALAITALEKVGLSARIHHYPTQLSGGQQQRVAIARAIVGKPEILLADEPTGNLDSHMGSEIMSLLESLHQQDNTTIVMVTHDEEMAKRTQRTIRVFDGQLI</sequence>
<dbReference type="Gene3D" id="3.40.50.300">
    <property type="entry name" value="P-loop containing nucleotide triphosphate hydrolases"/>
    <property type="match status" value="1"/>
</dbReference>
<dbReference type="InterPro" id="IPR017911">
    <property type="entry name" value="MacB-like_ATP-bd"/>
</dbReference>
<dbReference type="PANTHER" id="PTHR42798">
    <property type="entry name" value="LIPOPROTEIN-RELEASING SYSTEM ATP-BINDING PROTEIN LOLD"/>
    <property type="match status" value="1"/>
</dbReference>
<organism evidence="6 7">
    <name type="scientific">Glaciecola petra</name>
    <dbReference type="NCBI Taxonomy" id="3075602"/>
    <lineage>
        <taxon>Bacteria</taxon>
        <taxon>Pseudomonadati</taxon>
        <taxon>Pseudomonadota</taxon>
        <taxon>Gammaproteobacteria</taxon>
        <taxon>Alteromonadales</taxon>
        <taxon>Alteromonadaceae</taxon>
        <taxon>Glaciecola</taxon>
    </lineage>
</organism>
<dbReference type="PROSITE" id="PS00211">
    <property type="entry name" value="ABC_TRANSPORTER_1"/>
    <property type="match status" value="1"/>
</dbReference>
<protein>
    <submittedName>
        <fullName evidence="6">ABC transporter ATP-binding protein</fullName>
    </submittedName>
</protein>
<evidence type="ECO:0000313" key="7">
    <source>
        <dbReference type="Proteomes" id="UP001253545"/>
    </source>
</evidence>
<evidence type="ECO:0000256" key="1">
    <source>
        <dbReference type="ARBA" id="ARBA00005417"/>
    </source>
</evidence>
<dbReference type="EMBL" id="JAVRHX010000006">
    <property type="protein sequence ID" value="MDT0596358.1"/>
    <property type="molecule type" value="Genomic_DNA"/>
</dbReference>
<dbReference type="PROSITE" id="PS50893">
    <property type="entry name" value="ABC_TRANSPORTER_2"/>
    <property type="match status" value="1"/>
</dbReference>
<dbReference type="RefSeq" id="WP_311369880.1">
    <property type="nucleotide sequence ID" value="NZ_JAVRHX010000006.1"/>
</dbReference>
<feature type="domain" description="ABC transporter" evidence="5">
    <location>
        <begin position="2"/>
        <end position="220"/>
    </location>
</feature>
<dbReference type="CDD" id="cd03255">
    <property type="entry name" value="ABC_MJ0796_LolCDE_FtsE"/>
    <property type="match status" value="1"/>
</dbReference>
<comment type="similarity">
    <text evidence="1">Belongs to the ABC transporter superfamily.</text>
</comment>
<accession>A0ABU2ZUN4</accession>